<feature type="transmembrane region" description="Helical" evidence="7">
    <location>
        <begin position="111"/>
        <end position="135"/>
    </location>
</feature>
<dbReference type="AlphaFoldDB" id="A0A4S8JUK5"/>
<evidence type="ECO:0000256" key="3">
    <source>
        <dbReference type="ARBA" id="ARBA00022692"/>
    </source>
</evidence>
<keyword evidence="3 7" id="KW-0812">Transmembrane</keyword>
<feature type="transmembrane region" description="Helical" evidence="7">
    <location>
        <begin position="147"/>
        <end position="166"/>
    </location>
</feature>
<gene>
    <name evidence="9" type="ORF">C4D60_Mb05t08430</name>
</gene>
<organism evidence="9 10">
    <name type="scientific">Musa balbisiana</name>
    <name type="common">Banana</name>
    <dbReference type="NCBI Taxonomy" id="52838"/>
    <lineage>
        <taxon>Eukaryota</taxon>
        <taxon>Viridiplantae</taxon>
        <taxon>Streptophyta</taxon>
        <taxon>Embryophyta</taxon>
        <taxon>Tracheophyta</taxon>
        <taxon>Spermatophyta</taxon>
        <taxon>Magnoliopsida</taxon>
        <taxon>Liliopsida</taxon>
        <taxon>Zingiberales</taxon>
        <taxon>Musaceae</taxon>
        <taxon>Musa</taxon>
    </lineage>
</organism>
<evidence type="ECO:0000259" key="8">
    <source>
        <dbReference type="Pfam" id="PF02163"/>
    </source>
</evidence>
<comment type="similarity">
    <text evidence="2">Belongs to the peptidase M50A family.</text>
</comment>
<evidence type="ECO:0000313" key="10">
    <source>
        <dbReference type="Proteomes" id="UP000317650"/>
    </source>
</evidence>
<evidence type="ECO:0000313" key="9">
    <source>
        <dbReference type="EMBL" id="THU65892.1"/>
    </source>
</evidence>
<dbReference type="PRINTS" id="PR01000">
    <property type="entry name" value="SREBPS2PTASE"/>
</dbReference>
<keyword evidence="10" id="KW-1185">Reference proteome</keyword>
<dbReference type="Pfam" id="PF02163">
    <property type="entry name" value="Peptidase_M50"/>
    <property type="match status" value="1"/>
</dbReference>
<evidence type="ECO:0000256" key="5">
    <source>
        <dbReference type="ARBA" id="ARBA00023136"/>
    </source>
</evidence>
<dbReference type="PANTHER" id="PTHR13325:SF3">
    <property type="entry name" value="MEMBRANE-BOUND TRANSCRIPTION FACTOR SITE-2 PROTEASE"/>
    <property type="match status" value="1"/>
</dbReference>
<proteinExistence type="inferred from homology"/>
<reference evidence="9 10" key="1">
    <citation type="journal article" date="2019" name="Nat. Plants">
        <title>Genome sequencing of Musa balbisiana reveals subgenome evolution and function divergence in polyploid bananas.</title>
        <authorList>
            <person name="Yao X."/>
        </authorList>
    </citation>
    <scope>NUCLEOTIDE SEQUENCE [LARGE SCALE GENOMIC DNA]</scope>
    <source>
        <strain evidence="10">cv. DH-PKW</strain>
        <tissue evidence="9">Leaves</tissue>
    </source>
</reference>
<dbReference type="EMBL" id="PYDT01000003">
    <property type="protein sequence ID" value="THU65892.1"/>
    <property type="molecule type" value="Genomic_DNA"/>
</dbReference>
<feature type="domain" description="Peptidase M50" evidence="8">
    <location>
        <begin position="123"/>
        <end position="515"/>
    </location>
</feature>
<dbReference type="GO" id="GO:0031293">
    <property type="term" value="P:membrane protein intracellular domain proteolysis"/>
    <property type="evidence" value="ECO:0007669"/>
    <property type="project" value="TreeGrafter"/>
</dbReference>
<dbReference type="Gene3D" id="2.30.42.10">
    <property type="match status" value="1"/>
</dbReference>
<dbReference type="InterPro" id="IPR008915">
    <property type="entry name" value="Peptidase_M50"/>
</dbReference>
<protein>
    <recommendedName>
        <fullName evidence="6">Endopeptidase S2P</fullName>
    </recommendedName>
</protein>
<accession>A0A4S8JUK5</accession>
<dbReference type="InterPro" id="IPR001193">
    <property type="entry name" value="MBTPS2"/>
</dbReference>
<evidence type="ECO:0000256" key="1">
    <source>
        <dbReference type="ARBA" id="ARBA00004127"/>
    </source>
</evidence>
<evidence type="ECO:0000256" key="2">
    <source>
        <dbReference type="ARBA" id="ARBA00009989"/>
    </source>
</evidence>
<dbReference type="InterPro" id="IPR036034">
    <property type="entry name" value="PDZ_sf"/>
</dbReference>
<comment type="subcellular location">
    <subcellularLocation>
        <location evidence="1">Endomembrane system</location>
        <topology evidence="1">Multi-pass membrane protein</topology>
    </subcellularLocation>
</comment>
<keyword evidence="5 7" id="KW-0472">Membrane</keyword>
<comment type="caution">
    <text evidence="9">The sequence shown here is derived from an EMBL/GenBank/DDBJ whole genome shotgun (WGS) entry which is preliminary data.</text>
</comment>
<dbReference type="GO" id="GO:0005737">
    <property type="term" value="C:cytoplasm"/>
    <property type="evidence" value="ECO:0007669"/>
    <property type="project" value="TreeGrafter"/>
</dbReference>
<feature type="transmembrane region" description="Helical" evidence="7">
    <location>
        <begin position="56"/>
        <end position="81"/>
    </location>
</feature>
<evidence type="ECO:0000256" key="6">
    <source>
        <dbReference type="ARBA" id="ARBA00032658"/>
    </source>
</evidence>
<dbReference type="GO" id="GO:0016020">
    <property type="term" value="C:membrane"/>
    <property type="evidence" value="ECO:0007669"/>
    <property type="project" value="InterPro"/>
</dbReference>
<dbReference type="GO" id="GO:1905897">
    <property type="term" value="P:regulation of response to endoplasmic reticulum stress"/>
    <property type="evidence" value="ECO:0007669"/>
    <property type="project" value="TreeGrafter"/>
</dbReference>
<evidence type="ECO:0000256" key="4">
    <source>
        <dbReference type="ARBA" id="ARBA00022989"/>
    </source>
</evidence>
<dbReference type="PANTHER" id="PTHR13325">
    <property type="entry name" value="PROTEASE M50 MEMBRANE-BOUND TRANSCRIPTION FACTOR SITE 2 PROTEASE"/>
    <property type="match status" value="1"/>
</dbReference>
<feature type="transmembrane region" description="Helical" evidence="7">
    <location>
        <begin position="504"/>
        <end position="525"/>
    </location>
</feature>
<dbReference type="GO" id="GO:0004222">
    <property type="term" value="F:metalloendopeptidase activity"/>
    <property type="evidence" value="ECO:0007669"/>
    <property type="project" value="InterPro"/>
</dbReference>
<dbReference type="STRING" id="52838.A0A4S8JUK5"/>
<dbReference type="Proteomes" id="UP000317650">
    <property type="component" value="Chromosome 5"/>
</dbReference>
<feature type="transmembrane region" description="Helical" evidence="7">
    <location>
        <begin position="186"/>
        <end position="207"/>
    </location>
</feature>
<keyword evidence="4 7" id="KW-1133">Transmembrane helix</keyword>
<name>A0A4S8JUK5_MUSBA</name>
<sequence>MTNRRSRRRGRPQTLLPHHASPTPNAVSCWYCDFKIYAFNEAVFSLGRRYARFLKVWFTVGAAFSFVTMIGVSMMLLWGTIGAFNLHQESSRVNDLLGSSLFGTSSLLSDLSISVMDAISMIASTLLAVGLHEFGHSIAAASEGLQIEYIAIFLAVLFPGALVAFNNDWLQSLPHFASLRIYCAGIWHNVTLCAACVLIFLSLPMILQPLYIHGKGPLVLGVPKASPFHGYLSPYDVVVSVDGSNIKSPHEWINMMDEVNSQMLAQTYETRDTQNSQVLNHRKGYCVPDNWTEASSISNSCSDEFAAFVRVPCSNSSLVIESLVGENKLEGKHCLIAKEVVKLKKCWNGWQMNGTDGTICACAEDESCMAPVEIPGMSWVEITYSSPYSAECLKNNRNSSAYDENLNLGLTSCGGTFVYVGDVLSVAHLVHLSAYQPRWPSIIFMAHIPNLLEKLLSCCFHVSASLALVNSLPVYFLDGESILEIILSYISCLNRKHRRKFQQFCLVGGTILSIIFFSRILYFILLSLNRAGQELKQSRRLRRQLIRFSLEEEEEEEEMMILVIALLSAFEILSPV</sequence>
<dbReference type="GO" id="GO:0012505">
    <property type="term" value="C:endomembrane system"/>
    <property type="evidence" value="ECO:0007669"/>
    <property type="project" value="UniProtKB-SubCell"/>
</dbReference>
<evidence type="ECO:0000256" key="7">
    <source>
        <dbReference type="SAM" id="Phobius"/>
    </source>
</evidence>